<dbReference type="GO" id="GO:0008654">
    <property type="term" value="P:phospholipid biosynthetic process"/>
    <property type="evidence" value="ECO:0007669"/>
    <property type="project" value="UniProtKB-KW"/>
</dbReference>
<dbReference type="Gene3D" id="1.10.287.3610">
    <property type="match status" value="1"/>
</dbReference>
<keyword evidence="3" id="KW-1003">Cell membrane</keyword>
<dbReference type="GO" id="GO:0016301">
    <property type="term" value="F:kinase activity"/>
    <property type="evidence" value="ECO:0007669"/>
    <property type="project" value="UniProtKB-KW"/>
</dbReference>
<proteinExistence type="inferred from homology"/>
<feature type="transmembrane region" description="Helical" evidence="15">
    <location>
        <begin position="39"/>
        <end position="62"/>
    </location>
</feature>
<accession>A0A1W1BBG0</accession>
<dbReference type="InterPro" id="IPR036945">
    <property type="entry name" value="DAGK_sf"/>
</dbReference>
<dbReference type="AlphaFoldDB" id="A0A1W1BBG0"/>
<name>A0A1W1BBG0_9ZZZZ</name>
<evidence type="ECO:0000256" key="11">
    <source>
        <dbReference type="ARBA" id="ARBA00023098"/>
    </source>
</evidence>
<evidence type="ECO:0000256" key="12">
    <source>
        <dbReference type="ARBA" id="ARBA00023136"/>
    </source>
</evidence>
<keyword evidence="7" id="KW-0547">Nucleotide-binding</keyword>
<protein>
    <recommendedName>
        <fullName evidence="17">Diacylglycerol kinase</fullName>
    </recommendedName>
</protein>
<evidence type="ECO:0000256" key="15">
    <source>
        <dbReference type="SAM" id="Phobius"/>
    </source>
</evidence>
<keyword evidence="5" id="KW-0808">Transferase</keyword>
<keyword evidence="11" id="KW-0443">Lipid metabolism</keyword>
<reference evidence="16" key="1">
    <citation type="submission" date="2016-10" db="EMBL/GenBank/DDBJ databases">
        <authorList>
            <person name="de Groot N.N."/>
        </authorList>
    </citation>
    <scope>NUCLEOTIDE SEQUENCE</scope>
</reference>
<evidence type="ECO:0000256" key="13">
    <source>
        <dbReference type="ARBA" id="ARBA00023209"/>
    </source>
</evidence>
<dbReference type="GO" id="GO:0005886">
    <property type="term" value="C:plasma membrane"/>
    <property type="evidence" value="ECO:0007669"/>
    <property type="project" value="UniProtKB-SubCell"/>
</dbReference>
<comment type="similarity">
    <text evidence="2">Belongs to the bacterial diacylglycerol kinase family.</text>
</comment>
<gene>
    <name evidence="16" type="ORF">MNB_SM-5-1204</name>
</gene>
<keyword evidence="8" id="KW-0418">Kinase</keyword>
<dbReference type="EMBL" id="FPHH01000002">
    <property type="protein sequence ID" value="SFV50813.1"/>
    <property type="molecule type" value="Genomic_DNA"/>
</dbReference>
<evidence type="ECO:0000256" key="9">
    <source>
        <dbReference type="ARBA" id="ARBA00022840"/>
    </source>
</evidence>
<evidence type="ECO:0000256" key="7">
    <source>
        <dbReference type="ARBA" id="ARBA00022741"/>
    </source>
</evidence>
<comment type="subcellular location">
    <subcellularLocation>
        <location evidence="1">Cell membrane</location>
        <topology evidence="1">Multi-pass membrane protein</topology>
    </subcellularLocation>
</comment>
<evidence type="ECO:0000256" key="8">
    <source>
        <dbReference type="ARBA" id="ARBA00022777"/>
    </source>
</evidence>
<evidence type="ECO:0000256" key="1">
    <source>
        <dbReference type="ARBA" id="ARBA00004651"/>
    </source>
</evidence>
<evidence type="ECO:0000256" key="4">
    <source>
        <dbReference type="ARBA" id="ARBA00022516"/>
    </source>
</evidence>
<evidence type="ECO:0000256" key="2">
    <source>
        <dbReference type="ARBA" id="ARBA00005967"/>
    </source>
</evidence>
<dbReference type="PROSITE" id="PS01069">
    <property type="entry name" value="DAGK_PROKAR"/>
    <property type="match status" value="1"/>
</dbReference>
<keyword evidence="9" id="KW-0067">ATP-binding</keyword>
<evidence type="ECO:0008006" key="17">
    <source>
        <dbReference type="Google" id="ProtNLM"/>
    </source>
</evidence>
<dbReference type="PANTHER" id="PTHR34299">
    <property type="entry name" value="DIACYLGLYCEROL KINASE"/>
    <property type="match status" value="1"/>
</dbReference>
<organism evidence="16">
    <name type="scientific">hydrothermal vent metagenome</name>
    <dbReference type="NCBI Taxonomy" id="652676"/>
    <lineage>
        <taxon>unclassified sequences</taxon>
        <taxon>metagenomes</taxon>
        <taxon>ecological metagenomes</taxon>
    </lineage>
</organism>
<evidence type="ECO:0000256" key="6">
    <source>
        <dbReference type="ARBA" id="ARBA00022692"/>
    </source>
</evidence>
<evidence type="ECO:0000313" key="16">
    <source>
        <dbReference type="EMBL" id="SFV50813.1"/>
    </source>
</evidence>
<keyword evidence="10 15" id="KW-1133">Transmembrane helix</keyword>
<evidence type="ECO:0000256" key="14">
    <source>
        <dbReference type="ARBA" id="ARBA00023264"/>
    </source>
</evidence>
<dbReference type="Pfam" id="PF01219">
    <property type="entry name" value="DAGK_prokar"/>
    <property type="match status" value="1"/>
</dbReference>
<keyword evidence="14" id="KW-1208">Phospholipid metabolism</keyword>
<dbReference type="PANTHER" id="PTHR34299:SF1">
    <property type="entry name" value="DIACYLGLYCEROL KINASE"/>
    <property type="match status" value="1"/>
</dbReference>
<evidence type="ECO:0000256" key="5">
    <source>
        <dbReference type="ARBA" id="ARBA00022679"/>
    </source>
</evidence>
<evidence type="ECO:0000256" key="10">
    <source>
        <dbReference type="ARBA" id="ARBA00022989"/>
    </source>
</evidence>
<keyword evidence="6 15" id="KW-0812">Transmembrane</keyword>
<keyword evidence="13" id="KW-0594">Phospholipid biosynthesis</keyword>
<evidence type="ECO:0000256" key="3">
    <source>
        <dbReference type="ARBA" id="ARBA00022475"/>
    </source>
</evidence>
<keyword evidence="4" id="KW-0444">Lipid biosynthesis</keyword>
<dbReference type="InterPro" id="IPR000829">
    <property type="entry name" value="DAGK"/>
</dbReference>
<keyword evidence="12 15" id="KW-0472">Membrane</keyword>
<sequence>MFASLFIQLLAEAMNTAVEKVVDLVTDEYHILAKHAKDIAAFGVLLSIFITLFIWLGFITYFSF</sequence>
<dbReference type="GO" id="GO:0005524">
    <property type="term" value="F:ATP binding"/>
    <property type="evidence" value="ECO:0007669"/>
    <property type="project" value="UniProtKB-KW"/>
</dbReference>